<sequence>MATLDALLPAYEACTTGCGLVDRSETGKLLLTGDEAATFLDGQVSNATVDLAPGHGCYATLLTNKGRMLGDLRVLATDDGLLLLTERVALQALFDQLRRGLIGWRAELHKRTIELALLSLVGPRAEQVARAAGLPVPGPEEHAVDGMVVRTDLGLDVLPPAAEADATRRALLDAGATEVPEAVAEIVRIERGRPRYGVELDETVMPEEAGIVDRAVSFTKGCYIGQETVARLHWKGRPNRRLRTLGLGAPAAPGDAITADGREVGRVGSAVVSPRFGPLALALVRREVEPGDEVAVGSGDVPAEILAGTAADV</sequence>
<evidence type="ECO:0000259" key="2">
    <source>
        <dbReference type="Pfam" id="PF01571"/>
    </source>
</evidence>
<dbReference type="AlphaFoldDB" id="A0A5B8U676"/>
<evidence type="ECO:0000313" key="4">
    <source>
        <dbReference type="EMBL" id="QEC48162.1"/>
    </source>
</evidence>
<dbReference type="Pfam" id="PF08669">
    <property type="entry name" value="GCV_T_C"/>
    <property type="match status" value="1"/>
</dbReference>
<feature type="domain" description="GCVT N-terminal" evidence="2">
    <location>
        <begin position="11"/>
        <end position="130"/>
    </location>
</feature>
<gene>
    <name evidence="4" type="ORF">FSW04_11675</name>
</gene>
<dbReference type="Pfam" id="PF01571">
    <property type="entry name" value="GCV_T"/>
    <property type="match status" value="1"/>
</dbReference>
<proteinExistence type="predicted"/>
<organism evidence="4 5">
    <name type="scientific">Baekduia soli</name>
    <dbReference type="NCBI Taxonomy" id="496014"/>
    <lineage>
        <taxon>Bacteria</taxon>
        <taxon>Bacillati</taxon>
        <taxon>Actinomycetota</taxon>
        <taxon>Thermoleophilia</taxon>
        <taxon>Solirubrobacterales</taxon>
        <taxon>Baekduiaceae</taxon>
        <taxon>Baekduia</taxon>
    </lineage>
</organism>
<dbReference type="SUPFAM" id="SSF101790">
    <property type="entry name" value="Aminomethyltransferase beta-barrel domain"/>
    <property type="match status" value="1"/>
</dbReference>
<dbReference type="GO" id="GO:0016226">
    <property type="term" value="P:iron-sulfur cluster assembly"/>
    <property type="evidence" value="ECO:0007669"/>
    <property type="project" value="TreeGrafter"/>
</dbReference>
<dbReference type="InterPro" id="IPR013977">
    <property type="entry name" value="GcvT_C"/>
</dbReference>
<keyword evidence="1" id="KW-0809">Transit peptide</keyword>
<dbReference type="OrthoDB" id="9796287at2"/>
<dbReference type="PIRSF" id="PIRSF006487">
    <property type="entry name" value="GcvT"/>
    <property type="match status" value="1"/>
</dbReference>
<accession>A0A5B8U676</accession>
<dbReference type="Gene3D" id="3.30.1360.120">
    <property type="entry name" value="Probable tRNA modification gtpase trme, domain 1"/>
    <property type="match status" value="1"/>
</dbReference>
<dbReference type="InterPro" id="IPR027266">
    <property type="entry name" value="TrmE/GcvT-like"/>
</dbReference>
<evidence type="ECO:0000313" key="5">
    <source>
        <dbReference type="Proteomes" id="UP000321805"/>
    </source>
</evidence>
<dbReference type="Proteomes" id="UP000321805">
    <property type="component" value="Chromosome"/>
</dbReference>
<dbReference type="PANTHER" id="PTHR22602">
    <property type="entry name" value="TRANSFERASE CAF17, MITOCHONDRIAL-RELATED"/>
    <property type="match status" value="1"/>
</dbReference>
<evidence type="ECO:0000256" key="1">
    <source>
        <dbReference type="ARBA" id="ARBA00022946"/>
    </source>
</evidence>
<name>A0A5B8U676_9ACTN</name>
<dbReference type="InterPro" id="IPR029043">
    <property type="entry name" value="GcvT/YgfZ_C"/>
</dbReference>
<dbReference type="EMBL" id="CP042430">
    <property type="protein sequence ID" value="QEC48162.1"/>
    <property type="molecule type" value="Genomic_DNA"/>
</dbReference>
<reference evidence="4 5" key="1">
    <citation type="journal article" date="2018" name="J. Microbiol.">
        <title>Baekduia soli gen. nov., sp. nov., a novel bacterium isolated from the soil of Baekdu Mountain and proposal of a novel family name, Baekduiaceae fam. nov.</title>
        <authorList>
            <person name="An D.S."/>
            <person name="Siddiqi M.Z."/>
            <person name="Kim K.H."/>
            <person name="Yu H.S."/>
            <person name="Im W.T."/>
        </authorList>
    </citation>
    <scope>NUCLEOTIDE SEQUENCE [LARGE SCALE GENOMIC DNA]</scope>
    <source>
        <strain evidence="4 5">BR7-21</strain>
    </source>
</reference>
<protein>
    <submittedName>
        <fullName evidence="4">Folate-binding protein YgfZ</fullName>
    </submittedName>
</protein>
<dbReference type="RefSeq" id="WP_146919396.1">
    <property type="nucleotide sequence ID" value="NZ_CP042430.1"/>
</dbReference>
<keyword evidence="5" id="KW-1185">Reference proteome</keyword>
<dbReference type="InterPro" id="IPR045179">
    <property type="entry name" value="YgfZ/GcvT"/>
</dbReference>
<evidence type="ECO:0000259" key="3">
    <source>
        <dbReference type="Pfam" id="PF08669"/>
    </source>
</evidence>
<feature type="domain" description="Aminomethyltransferase C-terminal" evidence="3">
    <location>
        <begin position="240"/>
        <end position="306"/>
    </location>
</feature>
<dbReference type="SUPFAM" id="SSF103025">
    <property type="entry name" value="Folate-binding domain"/>
    <property type="match status" value="1"/>
</dbReference>
<dbReference type="PANTHER" id="PTHR22602:SF0">
    <property type="entry name" value="TRANSFERASE CAF17, MITOCHONDRIAL-RELATED"/>
    <property type="match status" value="1"/>
</dbReference>
<dbReference type="InterPro" id="IPR017703">
    <property type="entry name" value="YgfZ/GCV_T_CS"/>
</dbReference>
<dbReference type="NCBIfam" id="TIGR03317">
    <property type="entry name" value="ygfZ_signature"/>
    <property type="match status" value="1"/>
</dbReference>
<dbReference type="InterPro" id="IPR006222">
    <property type="entry name" value="GCVT_N"/>
</dbReference>
<dbReference type="KEGG" id="bsol:FSW04_11675"/>